<feature type="region of interest" description="Disordered" evidence="1">
    <location>
        <begin position="22"/>
        <end position="43"/>
    </location>
</feature>
<dbReference type="EMBL" id="KZ679258">
    <property type="protein sequence ID" value="PTB44244.1"/>
    <property type="molecule type" value="Genomic_DNA"/>
</dbReference>
<evidence type="ECO:0000313" key="4">
    <source>
        <dbReference type="Proteomes" id="UP000240493"/>
    </source>
</evidence>
<keyword evidence="2" id="KW-0472">Membrane</keyword>
<feature type="transmembrane region" description="Helical" evidence="2">
    <location>
        <begin position="175"/>
        <end position="193"/>
    </location>
</feature>
<evidence type="ECO:0000256" key="1">
    <source>
        <dbReference type="SAM" id="MobiDB-lite"/>
    </source>
</evidence>
<name>A0A2T3ZHF5_TRIA4</name>
<keyword evidence="4" id="KW-1185">Reference proteome</keyword>
<keyword evidence="2" id="KW-1133">Transmembrane helix</keyword>
<gene>
    <name evidence="3" type="ORF">M441DRAFT_44329</name>
</gene>
<organism evidence="3 4">
    <name type="scientific">Trichoderma asperellum (strain ATCC 204424 / CBS 433.97 / NBRC 101777)</name>
    <dbReference type="NCBI Taxonomy" id="1042311"/>
    <lineage>
        <taxon>Eukaryota</taxon>
        <taxon>Fungi</taxon>
        <taxon>Dikarya</taxon>
        <taxon>Ascomycota</taxon>
        <taxon>Pezizomycotina</taxon>
        <taxon>Sordariomycetes</taxon>
        <taxon>Hypocreomycetidae</taxon>
        <taxon>Hypocreales</taxon>
        <taxon>Hypocreaceae</taxon>
        <taxon>Trichoderma</taxon>
    </lineage>
</organism>
<proteinExistence type="predicted"/>
<sequence>MESSKLPTADYSPLLRISDLKRRGSSEEGCQLPPHSLSAGKDVKDPAYHESLGPLAKRARSCTGTNPTFDTIQKAFGDAFQYSRLPILFSTLAIPLIALVTWLASTAPELKLFGTFAGLVIGGRFSQSTAKAINILCSGFMAPALMTVLNVIWFGSARLAIRASRGKPQEQQRRIPLATLVTASGMSTSSYNVMDFISLRRGRMWRLYCLILLSLSSALSWTSLSNIIPYEAYTETILSNTEYKLRALNDMEIDSTTSTSDSIIGQANVLEPQLV</sequence>
<protein>
    <submittedName>
        <fullName evidence="3">Uncharacterized protein</fullName>
    </submittedName>
</protein>
<accession>A0A2T3ZHF5</accession>
<reference evidence="3 4" key="1">
    <citation type="submission" date="2016-07" db="EMBL/GenBank/DDBJ databases">
        <title>Multiple horizontal gene transfer events from other fungi enriched the ability of initially mycotrophic Trichoderma (Ascomycota) to feed on dead plant biomass.</title>
        <authorList>
            <consortium name="DOE Joint Genome Institute"/>
            <person name="Aerts A."/>
            <person name="Atanasova L."/>
            <person name="Chenthamara K."/>
            <person name="Zhang J."/>
            <person name="Grujic M."/>
            <person name="Henrissat B."/>
            <person name="Kuo A."/>
            <person name="Salamov A."/>
            <person name="Lipzen A."/>
            <person name="Labutti K."/>
            <person name="Barry K."/>
            <person name="Miao Y."/>
            <person name="Rahimi M.J."/>
            <person name="Shen Q."/>
            <person name="Grigoriev I.V."/>
            <person name="Kubicek C.P."/>
            <person name="Druzhinina I.S."/>
        </authorList>
    </citation>
    <scope>NUCLEOTIDE SEQUENCE [LARGE SCALE GENOMIC DNA]</scope>
    <source>
        <strain evidence="3 4">CBS 433.97</strain>
    </source>
</reference>
<dbReference type="Proteomes" id="UP000240493">
    <property type="component" value="Unassembled WGS sequence"/>
</dbReference>
<feature type="transmembrane region" description="Helical" evidence="2">
    <location>
        <begin position="85"/>
        <end position="104"/>
    </location>
</feature>
<evidence type="ECO:0000256" key="2">
    <source>
        <dbReference type="SAM" id="Phobius"/>
    </source>
</evidence>
<feature type="transmembrane region" description="Helical" evidence="2">
    <location>
        <begin position="133"/>
        <end position="155"/>
    </location>
</feature>
<evidence type="ECO:0000313" key="3">
    <source>
        <dbReference type="EMBL" id="PTB44244.1"/>
    </source>
</evidence>
<dbReference type="AlphaFoldDB" id="A0A2T3ZHF5"/>
<dbReference type="OrthoDB" id="2840209at2759"/>
<keyword evidence="2" id="KW-0812">Transmembrane</keyword>